<dbReference type="InterPro" id="IPR016161">
    <property type="entry name" value="Ald_DH/histidinol_DH"/>
</dbReference>
<dbReference type="InterPro" id="IPR016163">
    <property type="entry name" value="Ald_DH_C"/>
</dbReference>
<dbReference type="InterPro" id="IPR012394">
    <property type="entry name" value="Aldehyde_DH_NAD(P)"/>
</dbReference>
<evidence type="ECO:0000256" key="2">
    <source>
        <dbReference type="ARBA" id="ARBA00023002"/>
    </source>
</evidence>
<accession>A0A1G7N4L6</accession>
<dbReference type="GO" id="GO:0016620">
    <property type="term" value="F:oxidoreductase activity, acting on the aldehyde or oxo group of donors, NAD or NADP as acceptor"/>
    <property type="evidence" value="ECO:0007669"/>
    <property type="project" value="InterPro"/>
</dbReference>
<evidence type="ECO:0000256" key="5">
    <source>
        <dbReference type="PROSITE-ProRule" id="PRU10007"/>
    </source>
</evidence>
<sequence>MTSTVAARTFDSLDPRTGAVVGNHLVHTEEDVRAAVARAEAAARWWRGLGFSGRRSRLLDWKKALVRRLDEVAEVVAAETGKPLDDARLELVLAVDHVDWAAKHAEKTLGRRKVPAGMLGANQAATLAYQPLGVVGVIGPWNYPVFTPMGSIAYALAAGNTVVFKPSELTPGVGLVLADTLREVTPEHTLLEVVTGFGETGAALCTSGVAKVAFTGSTATGRRVMAACAESLTPVLIECGGKDALIVDASADLEAAADAAVWGGLSNAGQTCVGVERVYVVDSVAEDFTARLVAKTRGLTAGTDFGPMTMPSQTDVVRRHVSDALAKGGRALVGGADSFHGTTIDPVVIADVPEDSAAVTEETFGPLIVVNRVPDAAEAVRRANATGYGLGASIFSKDGERLAESLRCGMVSVNGVISFAGIPALPFGGVGDSGFGRIHGEDGLREFTRPQAVARQRFALPVPVTSFRRTAKHMQTMLGLVKARHGR</sequence>
<gene>
    <name evidence="8" type="ORF">SAMN05216377_106130</name>
</gene>
<dbReference type="SUPFAM" id="SSF53720">
    <property type="entry name" value="ALDH-like"/>
    <property type="match status" value="1"/>
</dbReference>
<dbReference type="PANTHER" id="PTHR11699">
    <property type="entry name" value="ALDEHYDE DEHYDROGENASE-RELATED"/>
    <property type="match status" value="1"/>
</dbReference>
<evidence type="ECO:0000259" key="7">
    <source>
        <dbReference type="Pfam" id="PF00171"/>
    </source>
</evidence>
<evidence type="ECO:0000313" key="8">
    <source>
        <dbReference type="EMBL" id="SDF68886.1"/>
    </source>
</evidence>
<keyword evidence="2 3" id="KW-0560">Oxidoreductase</keyword>
<dbReference type="CDD" id="cd07099">
    <property type="entry name" value="ALDH_DDALDH"/>
    <property type="match status" value="1"/>
</dbReference>
<feature type="active site" evidence="4">
    <location>
        <position position="272"/>
    </location>
</feature>
<evidence type="ECO:0000256" key="1">
    <source>
        <dbReference type="ARBA" id="ARBA00009986"/>
    </source>
</evidence>
<dbReference type="InterPro" id="IPR016162">
    <property type="entry name" value="Ald_DH_N"/>
</dbReference>
<dbReference type="PROSITE" id="PS00070">
    <property type="entry name" value="ALDEHYDE_DEHYDR_CYS"/>
    <property type="match status" value="1"/>
</dbReference>
<dbReference type="RefSeq" id="WP_093081924.1">
    <property type="nucleotide sequence ID" value="NZ_FNBE01000006.1"/>
</dbReference>
<dbReference type="EMBL" id="FNBE01000006">
    <property type="protein sequence ID" value="SDF68886.1"/>
    <property type="molecule type" value="Genomic_DNA"/>
</dbReference>
<dbReference type="Gene3D" id="3.40.309.10">
    <property type="entry name" value="Aldehyde Dehydrogenase, Chain A, domain 2"/>
    <property type="match status" value="1"/>
</dbReference>
<protein>
    <recommendedName>
        <fullName evidence="3">Aldehyde dehydrogenase</fullName>
    </recommendedName>
</protein>
<evidence type="ECO:0000256" key="3">
    <source>
        <dbReference type="PIRNR" id="PIRNR036492"/>
    </source>
</evidence>
<keyword evidence="9" id="KW-1185">Reference proteome</keyword>
<dbReference type="PROSITE" id="PS00687">
    <property type="entry name" value="ALDEHYDE_DEHYDR_GLU"/>
    <property type="match status" value="1"/>
</dbReference>
<dbReference type="Pfam" id="PF00171">
    <property type="entry name" value="Aldedh"/>
    <property type="match status" value="1"/>
</dbReference>
<dbReference type="Proteomes" id="UP000198967">
    <property type="component" value="Unassembled WGS sequence"/>
</dbReference>
<dbReference type="Gene3D" id="3.40.605.10">
    <property type="entry name" value="Aldehyde Dehydrogenase, Chain A, domain 1"/>
    <property type="match status" value="1"/>
</dbReference>
<comment type="similarity">
    <text evidence="1 3 6">Belongs to the aldehyde dehydrogenase family.</text>
</comment>
<evidence type="ECO:0000256" key="4">
    <source>
        <dbReference type="PIRSR" id="PIRSR036492-1"/>
    </source>
</evidence>
<dbReference type="OrthoDB" id="6882680at2"/>
<dbReference type="GO" id="GO:0006081">
    <property type="term" value="P:aldehyde metabolic process"/>
    <property type="evidence" value="ECO:0007669"/>
    <property type="project" value="InterPro"/>
</dbReference>
<dbReference type="InterPro" id="IPR015590">
    <property type="entry name" value="Aldehyde_DH_dom"/>
</dbReference>
<feature type="active site" evidence="4 5">
    <location>
        <position position="238"/>
    </location>
</feature>
<proteinExistence type="inferred from homology"/>
<dbReference type="InterPro" id="IPR029510">
    <property type="entry name" value="Ald_DH_CS_GLU"/>
</dbReference>
<dbReference type="AlphaFoldDB" id="A0A1G7N4L6"/>
<evidence type="ECO:0000256" key="6">
    <source>
        <dbReference type="RuleBase" id="RU003345"/>
    </source>
</evidence>
<feature type="domain" description="Aldehyde dehydrogenase" evidence="7">
    <location>
        <begin position="8"/>
        <end position="453"/>
    </location>
</feature>
<evidence type="ECO:0000313" key="9">
    <source>
        <dbReference type="Proteomes" id="UP000198967"/>
    </source>
</evidence>
<dbReference type="STRING" id="366584.SAMN05216377_106130"/>
<dbReference type="InterPro" id="IPR016160">
    <property type="entry name" value="Ald_DH_CS_CYS"/>
</dbReference>
<reference evidence="8 9" key="1">
    <citation type="submission" date="2016-10" db="EMBL/GenBank/DDBJ databases">
        <authorList>
            <person name="de Groot N.N."/>
        </authorList>
    </citation>
    <scope>NUCLEOTIDE SEQUENCE [LARGE SCALE GENOMIC DNA]</scope>
    <source>
        <strain evidence="8 9">CGMCC 4.3143</strain>
    </source>
</reference>
<name>A0A1G7N4L6_PSEOR</name>
<organism evidence="8 9">
    <name type="scientific">Pseudonocardia oroxyli</name>
    <dbReference type="NCBI Taxonomy" id="366584"/>
    <lineage>
        <taxon>Bacteria</taxon>
        <taxon>Bacillati</taxon>
        <taxon>Actinomycetota</taxon>
        <taxon>Actinomycetes</taxon>
        <taxon>Pseudonocardiales</taxon>
        <taxon>Pseudonocardiaceae</taxon>
        <taxon>Pseudonocardia</taxon>
    </lineage>
</organism>
<dbReference type="PIRSF" id="PIRSF036492">
    <property type="entry name" value="ALDH"/>
    <property type="match status" value="1"/>
</dbReference>